<evidence type="ECO:0000313" key="4">
    <source>
        <dbReference type="Proteomes" id="UP000694888"/>
    </source>
</evidence>
<feature type="region of interest" description="Disordered" evidence="2">
    <location>
        <begin position="44"/>
        <end position="77"/>
    </location>
</feature>
<dbReference type="CDD" id="cd01273">
    <property type="entry name" value="PTB_CED-6"/>
    <property type="match status" value="1"/>
</dbReference>
<dbReference type="PANTHER" id="PTHR11232">
    <property type="entry name" value="PHOSPHOTYROSINE INTERACTION DOMAIN-CONTAINING FAMILY MEMBER"/>
    <property type="match status" value="1"/>
</dbReference>
<feature type="region of interest" description="Disordered" evidence="2">
    <location>
        <begin position="320"/>
        <end position="343"/>
    </location>
</feature>
<dbReference type="PROSITE" id="PS01179">
    <property type="entry name" value="PID"/>
    <property type="match status" value="1"/>
</dbReference>
<feature type="region of interest" description="Disordered" evidence="2">
    <location>
        <begin position="357"/>
        <end position="456"/>
    </location>
</feature>
<gene>
    <name evidence="5 6" type="primary">LOC101845414</name>
</gene>
<keyword evidence="1" id="KW-0175">Coiled coil</keyword>
<proteinExistence type="predicted"/>
<dbReference type="RefSeq" id="XP_005104670.1">
    <property type="nucleotide sequence ID" value="XM_005104613.3"/>
</dbReference>
<evidence type="ECO:0000259" key="3">
    <source>
        <dbReference type="PROSITE" id="PS01179"/>
    </source>
</evidence>
<dbReference type="Pfam" id="PF00640">
    <property type="entry name" value="PID"/>
    <property type="match status" value="1"/>
</dbReference>
<feature type="compositionally biased region" description="Gly residues" evidence="2">
    <location>
        <begin position="62"/>
        <end position="75"/>
    </location>
</feature>
<feature type="compositionally biased region" description="Low complexity" evidence="2">
    <location>
        <begin position="395"/>
        <end position="434"/>
    </location>
</feature>
<dbReference type="RefSeq" id="XP_005104669.1">
    <property type="nucleotide sequence ID" value="XM_005104612.3"/>
</dbReference>
<evidence type="ECO:0000313" key="5">
    <source>
        <dbReference type="RefSeq" id="XP_005104669.1"/>
    </source>
</evidence>
<feature type="coiled-coil region" evidence="1">
    <location>
        <begin position="268"/>
        <end position="302"/>
    </location>
</feature>
<dbReference type="PANTHER" id="PTHR11232:SF77">
    <property type="entry name" value="GULP PTB DOMAIN CONTAINING ENGULFMENT ADAPTOR 1"/>
    <property type="match status" value="1"/>
</dbReference>
<feature type="domain" description="PID" evidence="3">
    <location>
        <begin position="129"/>
        <end position="257"/>
    </location>
</feature>
<keyword evidence="4" id="KW-1185">Reference proteome</keyword>
<reference evidence="5 6" key="1">
    <citation type="submission" date="2025-05" db="UniProtKB">
        <authorList>
            <consortium name="RefSeq"/>
        </authorList>
    </citation>
    <scope>IDENTIFICATION</scope>
</reference>
<dbReference type="InterPro" id="IPR011993">
    <property type="entry name" value="PH-like_dom_sf"/>
</dbReference>
<dbReference type="Proteomes" id="UP000694888">
    <property type="component" value="Unplaced"/>
</dbReference>
<evidence type="ECO:0000256" key="1">
    <source>
        <dbReference type="SAM" id="Coils"/>
    </source>
</evidence>
<dbReference type="SUPFAM" id="SSF50729">
    <property type="entry name" value="PH domain-like"/>
    <property type="match status" value="1"/>
</dbReference>
<protein>
    <submittedName>
        <fullName evidence="5 6">PTB domain-containing engulfment adapter protein 1 isoform X1</fullName>
    </submittedName>
</protein>
<dbReference type="GeneID" id="101845414"/>
<accession>A0ABM0JYQ2</accession>
<evidence type="ECO:0000256" key="2">
    <source>
        <dbReference type="SAM" id="MobiDB-lite"/>
    </source>
</evidence>
<sequence length="486" mass="52570">MDVAKVAKDYFLSSQSSLLIPNREYGSRKLIHVGITRSSSLGGIKPDDSLSADDSPEFAAQQGGGGGGGVGGGAGVVSPTRPSGLKGLLVGGAEQARNLSLKLKNQAMRSGSKQWLHPPEALLRGHILYTVKFLGECTVEQPKGTEVVKDAIRKMKFSKHIKRAEGQKPPKVDLTVSAEAVKVLDPKSRAILHQYPLHRISYCADDKSDKRMFTFIAKAATSNDHYCYVFDSEKCAEEITLTIGQAFDLAYKQFLEASTTDSDIRKQCLLLQKKVQTLQFENDELKKRVVQLEQMKDRSDVESYMKNNQINDLSSVSLTLRESSTEDDDAVYSTPEHQQRTSVVGRRLENLMLGDVAASSPAPATPPQQTNGKYHGAETTGAVPAMPLLSPPPSSSRQTRASSSRGANSSGSSAMFAQSPNNPFAASPQAAPSPGQVDPFGMQAFNPGESGSENELWDIRAGFSRGLSFGADDFSLDDLDPLNQRL</sequence>
<evidence type="ECO:0000313" key="6">
    <source>
        <dbReference type="RefSeq" id="XP_005104670.1"/>
    </source>
</evidence>
<name>A0ABM0JYQ2_APLCA</name>
<dbReference type="SMART" id="SM00462">
    <property type="entry name" value="PTB"/>
    <property type="match status" value="1"/>
</dbReference>
<dbReference type="InterPro" id="IPR051133">
    <property type="entry name" value="Adapter_Engulfment-Domain"/>
</dbReference>
<feature type="compositionally biased region" description="Low complexity" evidence="2">
    <location>
        <begin position="357"/>
        <end position="370"/>
    </location>
</feature>
<organism evidence="4 6">
    <name type="scientific">Aplysia californica</name>
    <name type="common">California sea hare</name>
    <dbReference type="NCBI Taxonomy" id="6500"/>
    <lineage>
        <taxon>Eukaryota</taxon>
        <taxon>Metazoa</taxon>
        <taxon>Spiralia</taxon>
        <taxon>Lophotrochozoa</taxon>
        <taxon>Mollusca</taxon>
        <taxon>Gastropoda</taxon>
        <taxon>Heterobranchia</taxon>
        <taxon>Euthyneura</taxon>
        <taxon>Tectipleura</taxon>
        <taxon>Aplysiida</taxon>
        <taxon>Aplysioidea</taxon>
        <taxon>Aplysiidae</taxon>
        <taxon>Aplysia</taxon>
    </lineage>
</organism>
<dbReference type="Gene3D" id="2.30.29.30">
    <property type="entry name" value="Pleckstrin-homology domain (PH domain)/Phosphotyrosine-binding domain (PTB)"/>
    <property type="match status" value="1"/>
</dbReference>
<dbReference type="InterPro" id="IPR006020">
    <property type="entry name" value="PTB/PI_dom"/>
</dbReference>